<feature type="non-terminal residue" evidence="2">
    <location>
        <position position="78"/>
    </location>
</feature>
<organism evidence="2">
    <name type="scientific">uncultured Rubrobacteraceae bacterium</name>
    <dbReference type="NCBI Taxonomy" id="349277"/>
    <lineage>
        <taxon>Bacteria</taxon>
        <taxon>Bacillati</taxon>
        <taxon>Actinomycetota</taxon>
        <taxon>Rubrobacteria</taxon>
        <taxon>Rubrobacterales</taxon>
        <taxon>Rubrobacteraceae</taxon>
        <taxon>environmental samples</taxon>
    </lineage>
</organism>
<name>A0A6J4PTB9_9ACTN</name>
<dbReference type="AlphaFoldDB" id="A0A6J4PTB9"/>
<feature type="compositionally biased region" description="Basic residues" evidence="1">
    <location>
        <begin position="59"/>
        <end position="71"/>
    </location>
</feature>
<sequence length="78" mass="8540">AREGGEVRAVRLDGSAVRGGRGHLRRRRLQRPRAVHQHRGRGPRRGLRLGPGLLAHPRGGAKGRTRPRSAHRTPLAAV</sequence>
<dbReference type="EMBL" id="CADCUW010000343">
    <property type="protein sequence ID" value="CAA9424909.1"/>
    <property type="molecule type" value="Genomic_DNA"/>
</dbReference>
<feature type="compositionally biased region" description="Low complexity" evidence="1">
    <location>
        <begin position="48"/>
        <end position="58"/>
    </location>
</feature>
<feature type="compositionally biased region" description="Basic residues" evidence="1">
    <location>
        <begin position="20"/>
        <end position="47"/>
    </location>
</feature>
<evidence type="ECO:0000313" key="2">
    <source>
        <dbReference type="EMBL" id="CAA9424909.1"/>
    </source>
</evidence>
<feature type="region of interest" description="Disordered" evidence="1">
    <location>
        <begin position="18"/>
        <end position="78"/>
    </location>
</feature>
<accession>A0A6J4PTB9</accession>
<gene>
    <name evidence="2" type="ORF">AVDCRST_MAG01-01-2520</name>
</gene>
<proteinExistence type="predicted"/>
<feature type="non-terminal residue" evidence="2">
    <location>
        <position position="1"/>
    </location>
</feature>
<reference evidence="2" key="1">
    <citation type="submission" date="2020-02" db="EMBL/GenBank/DDBJ databases">
        <authorList>
            <person name="Meier V. D."/>
        </authorList>
    </citation>
    <scope>NUCLEOTIDE SEQUENCE</scope>
    <source>
        <strain evidence="2">AVDCRST_MAG01</strain>
    </source>
</reference>
<evidence type="ECO:0000256" key="1">
    <source>
        <dbReference type="SAM" id="MobiDB-lite"/>
    </source>
</evidence>
<protein>
    <submittedName>
        <fullName evidence="2">Uncharacterized protein</fullName>
    </submittedName>
</protein>